<dbReference type="AlphaFoldDB" id="A0A9P8UJ83"/>
<dbReference type="GO" id="GO:0032259">
    <property type="term" value="P:methylation"/>
    <property type="evidence" value="ECO:0007669"/>
    <property type="project" value="UniProtKB-KW"/>
</dbReference>
<dbReference type="SUPFAM" id="SSF53335">
    <property type="entry name" value="S-adenosyl-L-methionine-dependent methyltransferases"/>
    <property type="match status" value="1"/>
</dbReference>
<evidence type="ECO:0000313" key="5">
    <source>
        <dbReference type="EMBL" id="KAH6653121.1"/>
    </source>
</evidence>
<dbReference type="GeneID" id="70136402"/>
<proteinExistence type="predicted"/>
<dbReference type="InterPro" id="IPR016461">
    <property type="entry name" value="COMT-like"/>
</dbReference>
<dbReference type="EMBL" id="JAGPXC010000005">
    <property type="protein sequence ID" value="KAH6653121.1"/>
    <property type="molecule type" value="Genomic_DNA"/>
</dbReference>
<gene>
    <name evidence="5" type="ORF">BKA67DRAFT_659763</name>
</gene>
<organism evidence="5 6">
    <name type="scientific">Truncatella angustata</name>
    <dbReference type="NCBI Taxonomy" id="152316"/>
    <lineage>
        <taxon>Eukaryota</taxon>
        <taxon>Fungi</taxon>
        <taxon>Dikarya</taxon>
        <taxon>Ascomycota</taxon>
        <taxon>Pezizomycotina</taxon>
        <taxon>Sordariomycetes</taxon>
        <taxon>Xylariomycetidae</taxon>
        <taxon>Amphisphaeriales</taxon>
        <taxon>Sporocadaceae</taxon>
        <taxon>Truncatella</taxon>
    </lineage>
</organism>
<dbReference type="SUPFAM" id="SSF46785">
    <property type="entry name" value="Winged helix' DNA-binding domain"/>
    <property type="match status" value="1"/>
</dbReference>
<dbReference type="InterPro" id="IPR036390">
    <property type="entry name" value="WH_DNA-bd_sf"/>
</dbReference>
<dbReference type="PROSITE" id="PS51683">
    <property type="entry name" value="SAM_OMT_II"/>
    <property type="match status" value="1"/>
</dbReference>
<feature type="domain" description="O-methyltransferase C-terminal" evidence="4">
    <location>
        <begin position="196"/>
        <end position="402"/>
    </location>
</feature>
<dbReference type="Pfam" id="PF00891">
    <property type="entry name" value="Methyltransf_2"/>
    <property type="match status" value="1"/>
</dbReference>
<evidence type="ECO:0000313" key="6">
    <source>
        <dbReference type="Proteomes" id="UP000758603"/>
    </source>
</evidence>
<dbReference type="InterPro" id="IPR029063">
    <property type="entry name" value="SAM-dependent_MTases_sf"/>
</dbReference>
<keyword evidence="6" id="KW-1185">Reference proteome</keyword>
<dbReference type="GO" id="GO:0008171">
    <property type="term" value="F:O-methyltransferase activity"/>
    <property type="evidence" value="ECO:0007669"/>
    <property type="project" value="InterPro"/>
</dbReference>
<reference evidence="5" key="1">
    <citation type="journal article" date="2021" name="Nat. Commun.">
        <title>Genetic determinants of endophytism in the Arabidopsis root mycobiome.</title>
        <authorList>
            <person name="Mesny F."/>
            <person name="Miyauchi S."/>
            <person name="Thiergart T."/>
            <person name="Pickel B."/>
            <person name="Atanasova L."/>
            <person name="Karlsson M."/>
            <person name="Huettel B."/>
            <person name="Barry K.W."/>
            <person name="Haridas S."/>
            <person name="Chen C."/>
            <person name="Bauer D."/>
            <person name="Andreopoulos W."/>
            <person name="Pangilinan J."/>
            <person name="LaButti K."/>
            <person name="Riley R."/>
            <person name="Lipzen A."/>
            <person name="Clum A."/>
            <person name="Drula E."/>
            <person name="Henrissat B."/>
            <person name="Kohler A."/>
            <person name="Grigoriev I.V."/>
            <person name="Martin F.M."/>
            <person name="Hacquard S."/>
        </authorList>
    </citation>
    <scope>NUCLEOTIDE SEQUENCE</scope>
    <source>
        <strain evidence="5">MPI-SDFR-AT-0073</strain>
    </source>
</reference>
<accession>A0A9P8UJ83</accession>
<evidence type="ECO:0000256" key="3">
    <source>
        <dbReference type="ARBA" id="ARBA00022691"/>
    </source>
</evidence>
<name>A0A9P8UJ83_9PEZI</name>
<dbReference type="RefSeq" id="XP_045957398.1">
    <property type="nucleotide sequence ID" value="XM_046107511.1"/>
</dbReference>
<evidence type="ECO:0000259" key="4">
    <source>
        <dbReference type="Pfam" id="PF00891"/>
    </source>
</evidence>
<dbReference type="Proteomes" id="UP000758603">
    <property type="component" value="Unassembled WGS sequence"/>
</dbReference>
<comment type="caution">
    <text evidence="5">The sequence shown here is derived from an EMBL/GenBank/DDBJ whole genome shotgun (WGS) entry which is preliminary data.</text>
</comment>
<keyword evidence="1 5" id="KW-0489">Methyltransferase</keyword>
<sequence>MAGQTNGTAKAPLILALAQDILKKTQEVTSYLQANNIQTPTFQLQSSATPETVEYQELYEGLKTSLEDLEQLIDGPKKFWRQFCCLPYDLGGLQTALDFGFFNSVPSNKPIPLKTLAENVGLDEDRVSRVVRQLITYRIFQEPEAGLVSHSPNSLIMSQDEDFRSMVHYSADEMFKAAADCGDCFRANPSKADSEHNPFVTHHGVGIFGYYAKYPDKAERFAKAMAGWRKMDAHLDNLLRDGFDWARLHGTVVDVGGGNGHVSRSFASQLPHLKFIVQDSNIDMLNQGKQRLTDEIRDRVSFVQHSFFDPQPEKNAAVFLIRQCTHNWADRDVVKILKSLVPGLENSGPDTPLLINDIVLPELGKWPRHRERLARQVDMIMLVNCGAKQRTRAEFETLLKEADPRFEIHNVLDNGPLGLLEVYLKRC</sequence>
<protein>
    <submittedName>
        <fullName evidence="5">S-adenosyl-L-methionine-dependent methyltransferase</fullName>
    </submittedName>
</protein>
<keyword evidence="2" id="KW-0808">Transferase</keyword>
<dbReference type="Gene3D" id="3.40.50.150">
    <property type="entry name" value="Vaccinia Virus protein VP39"/>
    <property type="match status" value="1"/>
</dbReference>
<dbReference type="CDD" id="cd02440">
    <property type="entry name" value="AdoMet_MTases"/>
    <property type="match status" value="1"/>
</dbReference>
<evidence type="ECO:0000256" key="1">
    <source>
        <dbReference type="ARBA" id="ARBA00022603"/>
    </source>
</evidence>
<dbReference type="PANTHER" id="PTHR43712:SF12">
    <property type="entry name" value="STERIGMATOCYSTIN 8-O-METHYLTRANSFERASE"/>
    <property type="match status" value="1"/>
</dbReference>
<dbReference type="Gene3D" id="1.10.10.10">
    <property type="entry name" value="Winged helix-like DNA-binding domain superfamily/Winged helix DNA-binding domain"/>
    <property type="match status" value="1"/>
</dbReference>
<dbReference type="InterPro" id="IPR001077">
    <property type="entry name" value="COMT_C"/>
</dbReference>
<keyword evidence="3" id="KW-0949">S-adenosyl-L-methionine</keyword>
<dbReference type="PANTHER" id="PTHR43712">
    <property type="entry name" value="PUTATIVE (AFU_ORTHOLOGUE AFUA_4G14580)-RELATED"/>
    <property type="match status" value="1"/>
</dbReference>
<dbReference type="InterPro" id="IPR036388">
    <property type="entry name" value="WH-like_DNA-bd_sf"/>
</dbReference>
<evidence type="ECO:0000256" key="2">
    <source>
        <dbReference type="ARBA" id="ARBA00022679"/>
    </source>
</evidence>
<dbReference type="OrthoDB" id="1606438at2759"/>